<keyword evidence="8" id="KW-1185">Reference proteome</keyword>
<gene>
    <name evidence="7" type="ORF">LTR24_007453</name>
</gene>
<comment type="caution">
    <text evidence="7">The sequence shown here is derived from an EMBL/GenBank/DDBJ whole genome shotgun (WGS) entry which is preliminary data.</text>
</comment>
<evidence type="ECO:0000256" key="2">
    <source>
        <dbReference type="ARBA" id="ARBA00022833"/>
    </source>
</evidence>
<keyword evidence="6" id="KW-0539">Nucleus</keyword>
<dbReference type="PANTHER" id="PTHR36206:SF16">
    <property type="entry name" value="TRANSCRIPTION FACTOR DOMAIN-CONTAINING PROTEIN-RELATED"/>
    <property type="match status" value="1"/>
</dbReference>
<evidence type="ECO:0000256" key="3">
    <source>
        <dbReference type="ARBA" id="ARBA00023015"/>
    </source>
</evidence>
<evidence type="ECO:0000256" key="4">
    <source>
        <dbReference type="ARBA" id="ARBA00023125"/>
    </source>
</evidence>
<keyword evidence="2" id="KW-0862">Zinc</keyword>
<proteinExistence type="predicted"/>
<accession>A0ABR0K320</accession>
<evidence type="ECO:0000256" key="1">
    <source>
        <dbReference type="ARBA" id="ARBA00022723"/>
    </source>
</evidence>
<protein>
    <submittedName>
        <fullName evidence="7">Uncharacterized protein</fullName>
    </submittedName>
</protein>
<reference evidence="7 8" key="1">
    <citation type="submission" date="2023-08" db="EMBL/GenBank/DDBJ databases">
        <title>Black Yeasts Isolated from many extreme environments.</title>
        <authorList>
            <person name="Coleine C."/>
            <person name="Stajich J.E."/>
            <person name="Selbmann L."/>
        </authorList>
    </citation>
    <scope>NUCLEOTIDE SEQUENCE [LARGE SCALE GENOMIC DNA]</scope>
    <source>
        <strain evidence="7 8">CCFEE 5885</strain>
    </source>
</reference>
<organism evidence="7 8">
    <name type="scientific">Lithohypha guttulata</name>
    <dbReference type="NCBI Taxonomy" id="1690604"/>
    <lineage>
        <taxon>Eukaryota</taxon>
        <taxon>Fungi</taxon>
        <taxon>Dikarya</taxon>
        <taxon>Ascomycota</taxon>
        <taxon>Pezizomycotina</taxon>
        <taxon>Eurotiomycetes</taxon>
        <taxon>Chaetothyriomycetidae</taxon>
        <taxon>Chaetothyriales</taxon>
        <taxon>Trichomeriaceae</taxon>
        <taxon>Lithohypha</taxon>
    </lineage>
</organism>
<keyword evidence="4" id="KW-0238">DNA-binding</keyword>
<dbReference type="Proteomes" id="UP001345013">
    <property type="component" value="Unassembled WGS sequence"/>
</dbReference>
<dbReference type="EMBL" id="JAVRRG010000112">
    <property type="protein sequence ID" value="KAK5084844.1"/>
    <property type="molecule type" value="Genomic_DNA"/>
</dbReference>
<evidence type="ECO:0000256" key="5">
    <source>
        <dbReference type="ARBA" id="ARBA00023163"/>
    </source>
</evidence>
<keyword evidence="1" id="KW-0479">Metal-binding</keyword>
<evidence type="ECO:0000313" key="8">
    <source>
        <dbReference type="Proteomes" id="UP001345013"/>
    </source>
</evidence>
<keyword evidence="5" id="KW-0804">Transcription</keyword>
<name>A0ABR0K320_9EURO</name>
<sequence length="227" mass="25937">MASLPHTITPLETFAYRLLELYQIIATIMADVCVDTNPELSYDRHTSNFVSIISHCIQSYSVVLRSKGLDRAHIYDAKTPNANSISDIGWIPPLYYTAVKCRNHRIRLHTVKLLEAAPHKEGMWDAKLAAAVARRVISIEEQELYNNIRMANAFDLLGAPSAQEKLLPVLPEAYRLHELKVALPDDPTGRLVLRCNRRGETGPWEVIVWVYDLRSELWSNLSRWTRC</sequence>
<dbReference type="InterPro" id="IPR052360">
    <property type="entry name" value="Transcr_Regulatory_Proteins"/>
</dbReference>
<evidence type="ECO:0000256" key="6">
    <source>
        <dbReference type="ARBA" id="ARBA00023242"/>
    </source>
</evidence>
<evidence type="ECO:0000313" key="7">
    <source>
        <dbReference type="EMBL" id="KAK5084844.1"/>
    </source>
</evidence>
<dbReference type="PANTHER" id="PTHR36206">
    <property type="entry name" value="ASPERCRYPTIN BIOSYNTHESIS CLUSTER-SPECIFIC TRANSCRIPTION REGULATOR ATNN-RELATED"/>
    <property type="match status" value="1"/>
</dbReference>
<keyword evidence="3" id="KW-0805">Transcription regulation</keyword>